<reference evidence="1 2" key="1">
    <citation type="journal article" date="2021" name="Commun. Biol.">
        <title>The genome of Shorea leprosula (Dipterocarpaceae) highlights the ecological relevance of drought in aseasonal tropical rainforests.</title>
        <authorList>
            <person name="Ng K.K.S."/>
            <person name="Kobayashi M.J."/>
            <person name="Fawcett J.A."/>
            <person name="Hatakeyama M."/>
            <person name="Paape T."/>
            <person name="Ng C.H."/>
            <person name="Ang C.C."/>
            <person name="Tnah L.H."/>
            <person name="Lee C.T."/>
            <person name="Nishiyama T."/>
            <person name="Sese J."/>
            <person name="O'Brien M.J."/>
            <person name="Copetti D."/>
            <person name="Mohd Noor M.I."/>
            <person name="Ong R.C."/>
            <person name="Putra M."/>
            <person name="Sireger I.Z."/>
            <person name="Indrioko S."/>
            <person name="Kosugi Y."/>
            <person name="Izuno A."/>
            <person name="Isagi Y."/>
            <person name="Lee S.L."/>
            <person name="Shimizu K.K."/>
        </authorList>
    </citation>
    <scope>NUCLEOTIDE SEQUENCE [LARGE SCALE GENOMIC DNA]</scope>
    <source>
        <strain evidence="1">214</strain>
    </source>
</reference>
<name>A0AAV5MQQ9_9ROSI</name>
<accession>A0AAV5MQQ9</accession>
<dbReference type="AlphaFoldDB" id="A0AAV5MQQ9"/>
<comment type="caution">
    <text evidence="1">The sequence shown here is derived from an EMBL/GenBank/DDBJ whole genome shotgun (WGS) entry which is preliminary data.</text>
</comment>
<proteinExistence type="predicted"/>
<protein>
    <submittedName>
        <fullName evidence="1">Uncharacterized protein</fullName>
    </submittedName>
</protein>
<evidence type="ECO:0000313" key="2">
    <source>
        <dbReference type="Proteomes" id="UP001054252"/>
    </source>
</evidence>
<dbReference type="Proteomes" id="UP001054252">
    <property type="component" value="Unassembled WGS sequence"/>
</dbReference>
<dbReference type="EMBL" id="BPVZ01000561">
    <property type="protein sequence ID" value="GKV51900.1"/>
    <property type="molecule type" value="Genomic_DNA"/>
</dbReference>
<sequence>MITDSICSQDGENSRLSWSSRGLIHNFRLPFYPWAPSCSSSVSVSQSNQEKISGLKFQISSLSAFLTLPSSLAFDSFSFISTFAGTKYAIFSFEKILSYDNEVQ</sequence>
<organism evidence="1 2">
    <name type="scientific">Rubroshorea leprosula</name>
    <dbReference type="NCBI Taxonomy" id="152421"/>
    <lineage>
        <taxon>Eukaryota</taxon>
        <taxon>Viridiplantae</taxon>
        <taxon>Streptophyta</taxon>
        <taxon>Embryophyta</taxon>
        <taxon>Tracheophyta</taxon>
        <taxon>Spermatophyta</taxon>
        <taxon>Magnoliopsida</taxon>
        <taxon>eudicotyledons</taxon>
        <taxon>Gunneridae</taxon>
        <taxon>Pentapetalae</taxon>
        <taxon>rosids</taxon>
        <taxon>malvids</taxon>
        <taxon>Malvales</taxon>
        <taxon>Dipterocarpaceae</taxon>
        <taxon>Rubroshorea</taxon>
    </lineage>
</organism>
<evidence type="ECO:0000313" key="1">
    <source>
        <dbReference type="EMBL" id="GKV51900.1"/>
    </source>
</evidence>
<gene>
    <name evidence="1" type="ORF">SLEP1_g58518</name>
</gene>
<keyword evidence="2" id="KW-1185">Reference proteome</keyword>